<evidence type="ECO:0000313" key="4">
    <source>
        <dbReference type="Proteomes" id="UP000278036"/>
    </source>
</evidence>
<reference evidence="3 4" key="1">
    <citation type="submission" date="2018-09" db="EMBL/GenBank/DDBJ databases">
        <title>Roseomonas sp. nov., isolated from feces of Tibetan antelopes in the Qinghai-Tibet plateau, China.</title>
        <authorList>
            <person name="Tian Z."/>
        </authorList>
    </citation>
    <scope>NUCLEOTIDE SEQUENCE [LARGE SCALE GENOMIC DNA]</scope>
    <source>
        <strain evidence="3 4">Z24</strain>
    </source>
</reference>
<evidence type="ECO:0000256" key="1">
    <source>
        <dbReference type="SAM" id="MobiDB-lite"/>
    </source>
</evidence>
<name>A0A3A9J7X3_9PROT</name>
<dbReference type="PANTHER" id="PTHR47739">
    <property type="entry name" value="TRNA1(VAL) (ADENINE(37)-N6)-METHYLTRANSFERASE"/>
    <property type="match status" value="1"/>
</dbReference>
<accession>A0A3A9J7X3</accession>
<feature type="compositionally biased region" description="Low complexity" evidence="1">
    <location>
        <begin position="1"/>
        <end position="22"/>
    </location>
</feature>
<dbReference type="InParanoid" id="A0A3A9J7X3"/>
<dbReference type="Pfam" id="PF13649">
    <property type="entry name" value="Methyltransf_25"/>
    <property type="match status" value="1"/>
</dbReference>
<dbReference type="Gene3D" id="3.40.50.150">
    <property type="entry name" value="Vaccinia Virus protein VP39"/>
    <property type="match status" value="1"/>
</dbReference>
<evidence type="ECO:0000259" key="2">
    <source>
        <dbReference type="Pfam" id="PF13649"/>
    </source>
</evidence>
<dbReference type="OrthoDB" id="5489421at2"/>
<dbReference type="RefSeq" id="WP_147426293.1">
    <property type="nucleotide sequence ID" value="NZ_RAQU01000387.1"/>
</dbReference>
<feature type="domain" description="Methyltransferase" evidence="2">
    <location>
        <begin position="83"/>
        <end position="142"/>
    </location>
</feature>
<dbReference type="AlphaFoldDB" id="A0A3A9J7X3"/>
<dbReference type="EMBL" id="RAQU01000387">
    <property type="protein sequence ID" value="RKK00775.1"/>
    <property type="molecule type" value="Genomic_DNA"/>
</dbReference>
<sequence length="191" mass="19471">MPPAATTPAPGAEPPCAEAPGPRHTPHAAAPPEIPQAETADAETEDTLLAGRVRLRQPRVGLRAGLDAVLLAASIPARPGQVVLEGGCGSGAVFLCLLARVPGLRVLAVEREPALAALARRNAALNGVAEQVTVLEGDIADPALLRGQPRPDHAFANPPYWPGGTAPPTRLRAAATHEGTGPGLPEWAAAL</sequence>
<dbReference type="SUPFAM" id="SSF53335">
    <property type="entry name" value="S-adenosyl-L-methionine-dependent methyltransferases"/>
    <property type="match status" value="1"/>
</dbReference>
<comment type="caution">
    <text evidence="3">The sequence shown here is derived from an EMBL/GenBank/DDBJ whole genome shotgun (WGS) entry which is preliminary data.</text>
</comment>
<gene>
    <name evidence="3" type="ORF">D6Z83_27390</name>
</gene>
<dbReference type="PANTHER" id="PTHR47739:SF1">
    <property type="entry name" value="TRNA1(VAL) (ADENINE(37)-N6)-METHYLTRANSFERASE"/>
    <property type="match status" value="1"/>
</dbReference>
<feature type="region of interest" description="Disordered" evidence="1">
    <location>
        <begin position="1"/>
        <end position="31"/>
    </location>
</feature>
<proteinExistence type="predicted"/>
<dbReference type="InterPro" id="IPR029063">
    <property type="entry name" value="SAM-dependent_MTases_sf"/>
</dbReference>
<dbReference type="InterPro" id="IPR050210">
    <property type="entry name" value="tRNA_Adenine-N(6)_MTase"/>
</dbReference>
<protein>
    <recommendedName>
        <fullName evidence="2">Methyltransferase domain-containing protein</fullName>
    </recommendedName>
</protein>
<feature type="non-terminal residue" evidence="3">
    <location>
        <position position="191"/>
    </location>
</feature>
<dbReference type="CDD" id="cd02440">
    <property type="entry name" value="AdoMet_MTases"/>
    <property type="match status" value="1"/>
</dbReference>
<dbReference type="Proteomes" id="UP000278036">
    <property type="component" value="Unassembled WGS sequence"/>
</dbReference>
<dbReference type="InterPro" id="IPR041698">
    <property type="entry name" value="Methyltransf_25"/>
</dbReference>
<organism evidence="3 4">
    <name type="scientific">Teichococcus wenyumeiae</name>
    <dbReference type="NCBI Taxonomy" id="2478470"/>
    <lineage>
        <taxon>Bacteria</taxon>
        <taxon>Pseudomonadati</taxon>
        <taxon>Pseudomonadota</taxon>
        <taxon>Alphaproteobacteria</taxon>
        <taxon>Acetobacterales</taxon>
        <taxon>Roseomonadaceae</taxon>
        <taxon>Roseomonas</taxon>
    </lineage>
</organism>
<evidence type="ECO:0000313" key="3">
    <source>
        <dbReference type="EMBL" id="RKK00775.1"/>
    </source>
</evidence>